<reference evidence="2 3" key="1">
    <citation type="submission" date="2015-12" db="EMBL/GenBank/DDBJ databases">
        <title>The genome of Folsomia candida.</title>
        <authorList>
            <person name="Faddeeva A."/>
            <person name="Derks M.F."/>
            <person name="Anvar Y."/>
            <person name="Smit S."/>
            <person name="Van Straalen N."/>
            <person name="Roelofs D."/>
        </authorList>
    </citation>
    <scope>NUCLEOTIDE SEQUENCE [LARGE SCALE GENOMIC DNA]</scope>
    <source>
        <strain evidence="2 3">VU population</strain>
        <tissue evidence="2">Whole body</tissue>
    </source>
</reference>
<keyword evidence="1" id="KW-0812">Transmembrane</keyword>
<protein>
    <submittedName>
        <fullName evidence="2">Uncharacterized protein</fullName>
    </submittedName>
</protein>
<name>A0A226DPR9_FOLCA</name>
<keyword evidence="3" id="KW-1185">Reference proteome</keyword>
<comment type="caution">
    <text evidence="2">The sequence shown here is derived from an EMBL/GenBank/DDBJ whole genome shotgun (WGS) entry which is preliminary data.</text>
</comment>
<evidence type="ECO:0000256" key="1">
    <source>
        <dbReference type="SAM" id="Phobius"/>
    </source>
</evidence>
<feature type="transmembrane region" description="Helical" evidence="1">
    <location>
        <begin position="107"/>
        <end position="126"/>
    </location>
</feature>
<dbReference type="AlphaFoldDB" id="A0A226DPR9"/>
<gene>
    <name evidence="2" type="ORF">Fcan01_17748</name>
</gene>
<sequence>MEEAARLAGKTIVAFSKLYRIPQISGELRVNREDPEKFRGKTTLEPRQTPEQRSRYKLKVKVWTYILHYLALNLAQLYLGMATSPLFGQLDTGYFLMTSISPTWPTTWHGMAIRLVVAALLGYHWFCKNQAITYPEFFVAVTIFNMVIILVSTSTELLRGLEEGMKPYKMEYDCIRILLFKSNQVLRWVFGVGVDIISIQFVVSVNVSLKFREKMPLMVYVIFPLTAGLLVVVAVVLVSFGGRAMTWSQAYVQKWSVLAKSGGGGERRKYEIRVWRAVQPVGVEVGSFGCFDKMSILSLFAVWLDQSVALLLV</sequence>
<dbReference type="Proteomes" id="UP000198287">
    <property type="component" value="Unassembled WGS sequence"/>
</dbReference>
<feature type="transmembrane region" description="Helical" evidence="1">
    <location>
        <begin position="217"/>
        <end position="240"/>
    </location>
</feature>
<organism evidence="2 3">
    <name type="scientific">Folsomia candida</name>
    <name type="common">Springtail</name>
    <dbReference type="NCBI Taxonomy" id="158441"/>
    <lineage>
        <taxon>Eukaryota</taxon>
        <taxon>Metazoa</taxon>
        <taxon>Ecdysozoa</taxon>
        <taxon>Arthropoda</taxon>
        <taxon>Hexapoda</taxon>
        <taxon>Collembola</taxon>
        <taxon>Entomobryomorpha</taxon>
        <taxon>Isotomoidea</taxon>
        <taxon>Isotomidae</taxon>
        <taxon>Proisotominae</taxon>
        <taxon>Folsomia</taxon>
    </lineage>
</organism>
<feature type="transmembrane region" description="Helical" evidence="1">
    <location>
        <begin position="62"/>
        <end position="87"/>
    </location>
</feature>
<feature type="transmembrane region" description="Helical" evidence="1">
    <location>
        <begin position="185"/>
        <end position="205"/>
    </location>
</feature>
<keyword evidence="1" id="KW-1133">Transmembrane helix</keyword>
<proteinExistence type="predicted"/>
<keyword evidence="1" id="KW-0472">Membrane</keyword>
<dbReference type="EMBL" id="LNIX01000013">
    <property type="protein sequence ID" value="OXA47502.1"/>
    <property type="molecule type" value="Genomic_DNA"/>
</dbReference>
<accession>A0A226DPR9</accession>
<evidence type="ECO:0000313" key="3">
    <source>
        <dbReference type="Proteomes" id="UP000198287"/>
    </source>
</evidence>
<evidence type="ECO:0000313" key="2">
    <source>
        <dbReference type="EMBL" id="OXA47502.1"/>
    </source>
</evidence>
<feature type="transmembrane region" description="Helical" evidence="1">
    <location>
        <begin position="138"/>
        <end position="158"/>
    </location>
</feature>